<organism evidence="1 2">
    <name type="scientific">Naganishia adeliensis</name>
    <dbReference type="NCBI Taxonomy" id="92952"/>
    <lineage>
        <taxon>Eukaryota</taxon>
        <taxon>Fungi</taxon>
        <taxon>Dikarya</taxon>
        <taxon>Basidiomycota</taxon>
        <taxon>Agaricomycotina</taxon>
        <taxon>Tremellomycetes</taxon>
        <taxon>Filobasidiales</taxon>
        <taxon>Filobasidiaceae</taxon>
        <taxon>Naganishia</taxon>
    </lineage>
</organism>
<gene>
    <name evidence="1" type="ORF">QFC20_000457</name>
</gene>
<dbReference type="Proteomes" id="UP001230649">
    <property type="component" value="Unassembled WGS sequence"/>
</dbReference>
<proteinExistence type="predicted"/>
<name>A0ACC2WZU8_9TREE</name>
<evidence type="ECO:0000313" key="2">
    <source>
        <dbReference type="Proteomes" id="UP001230649"/>
    </source>
</evidence>
<reference evidence="1" key="1">
    <citation type="submission" date="2023-04" db="EMBL/GenBank/DDBJ databases">
        <title>Draft Genome sequencing of Naganishia species isolated from polar environments using Oxford Nanopore Technology.</title>
        <authorList>
            <person name="Leo P."/>
            <person name="Venkateswaran K."/>
        </authorList>
    </citation>
    <scope>NUCLEOTIDE SEQUENCE</scope>
    <source>
        <strain evidence="1">MNA-CCFEE 5262</strain>
    </source>
</reference>
<keyword evidence="2" id="KW-1185">Reference proteome</keyword>
<comment type="caution">
    <text evidence="1">The sequence shown here is derived from an EMBL/GenBank/DDBJ whole genome shotgun (WGS) entry which is preliminary data.</text>
</comment>
<sequence>MTSLRDPAIRLRQARLRYKTPLRNTDSQRLTSLAWAALSGAEETFEWLLLDAGHDDDELSRDQENSTILHLLATLPSPLTPTTSKKPRDLQKAAVRMSILYWEAFPQLIDWSNAAGKTALHLACQSGNAELVKTLCELGADYYLADLQGNTPLHYGSAWNQIECIRILLDCGCPPNVRNNQGFTALEYAYSTTLAREFQDAIRETYEGKRTAQQRRNDGSFSSVAPSSGGMQVDSQGLRYRPSYATLFSDDASTSGSYTGGAGRLGYGYQPPGTPQHLHVATATTPEPKSPGSTFSYVSENAANSNGGVGLGMGRVGSSSGTQSPMHRQVSHRAYNQNTSAGANYELVSPGTTSPGRFPRGTSPPPAASRRLSNSSSTSTPPAIPRQQSVLQPEVPSPTMGRGMRPGEPARPVSLLRQASSGNRSPSAISPTNTGGSQWSRLPLPPAPRGYSASEVMARTESVRSAMESPSRKVSLGIPHALTRRESSPSVIEHPQTAASDAQGAPVLGPPV</sequence>
<protein>
    <submittedName>
        <fullName evidence="1">Uncharacterized protein</fullName>
    </submittedName>
</protein>
<accession>A0ACC2WZU8</accession>
<evidence type="ECO:0000313" key="1">
    <source>
        <dbReference type="EMBL" id="KAJ9117310.1"/>
    </source>
</evidence>
<dbReference type="EMBL" id="JASBWS010000002">
    <property type="protein sequence ID" value="KAJ9117310.1"/>
    <property type="molecule type" value="Genomic_DNA"/>
</dbReference>